<dbReference type="EMBL" id="SIJK02000008">
    <property type="protein sequence ID" value="MBP1465356.1"/>
    <property type="molecule type" value="Genomic_DNA"/>
</dbReference>
<accession>A0ABS4D7F0</accession>
<sequence length="76" mass="8825">MKILFDQDTPVPLRRHLPDHTITTAYEQGWANLKNGQLLAEAEMAGIDLLITTDQNLRYQQPVNSRLDLHTRQRRS</sequence>
<evidence type="ECO:0000313" key="1">
    <source>
        <dbReference type="EMBL" id="MBP1465356.1"/>
    </source>
</evidence>
<name>A0ABS4D7F0_9CHLR</name>
<reference evidence="1 2" key="1">
    <citation type="submission" date="2021-03" db="EMBL/GenBank/DDBJ databases">
        <authorList>
            <person name="Grouzdev D.S."/>
        </authorList>
    </citation>
    <scope>NUCLEOTIDE SEQUENCE [LARGE SCALE GENOMIC DNA]</scope>
    <source>
        <strain evidence="1 2">M50-1</strain>
    </source>
</reference>
<gene>
    <name evidence="1" type="ORF">EYB53_006530</name>
</gene>
<comment type="caution">
    <text evidence="1">The sequence shown here is derived from an EMBL/GenBank/DDBJ whole genome shotgun (WGS) entry which is preliminary data.</text>
</comment>
<evidence type="ECO:0008006" key="3">
    <source>
        <dbReference type="Google" id="ProtNLM"/>
    </source>
</evidence>
<proteinExistence type="predicted"/>
<evidence type="ECO:0000313" key="2">
    <source>
        <dbReference type="Proteomes" id="UP001193081"/>
    </source>
</evidence>
<dbReference type="Proteomes" id="UP001193081">
    <property type="component" value="Unassembled WGS sequence"/>
</dbReference>
<dbReference type="RefSeq" id="WP_135477404.1">
    <property type="nucleotide sequence ID" value="NZ_SIJK02000008.1"/>
</dbReference>
<protein>
    <recommendedName>
        <fullName evidence="3">DUF5615 domain-containing protein</fullName>
    </recommendedName>
</protein>
<organism evidence="1 2">
    <name type="scientific">Candidatus Chloroploca mongolica</name>
    <dbReference type="NCBI Taxonomy" id="2528176"/>
    <lineage>
        <taxon>Bacteria</taxon>
        <taxon>Bacillati</taxon>
        <taxon>Chloroflexota</taxon>
        <taxon>Chloroflexia</taxon>
        <taxon>Chloroflexales</taxon>
        <taxon>Chloroflexineae</taxon>
        <taxon>Oscillochloridaceae</taxon>
        <taxon>Candidatus Chloroploca</taxon>
    </lineage>
</organism>
<keyword evidence="2" id="KW-1185">Reference proteome</keyword>